<evidence type="ECO:0000313" key="5">
    <source>
        <dbReference type="EMBL" id="BAT03618.1"/>
    </source>
</evidence>
<dbReference type="EMBL" id="AP014964">
    <property type="protein sequence ID" value="BAT03618.1"/>
    <property type="molecule type" value="Genomic_DNA"/>
</dbReference>
<name>Q6YX29_ORYSJ</name>
<evidence type="ECO:0000313" key="6">
    <source>
        <dbReference type="Proteomes" id="UP000059680"/>
    </source>
</evidence>
<feature type="signal peptide" evidence="1">
    <location>
        <begin position="1"/>
        <end position="21"/>
    </location>
</feature>
<reference evidence="2" key="1">
    <citation type="submission" date="2003-09" db="EMBL/GenBank/DDBJ databases">
        <title>Oryza sativa nipponbare(GA3) genomic DNA, chromosome 8, BAC clone:OSJNBa0091F23.</title>
        <authorList>
            <person name="Sasaki T."/>
            <person name="Matsumoto T."/>
            <person name="Katayose Y."/>
        </authorList>
    </citation>
    <scope>NUCLEOTIDE SEQUENCE</scope>
</reference>
<dbReference type="EMBL" id="AP006617">
    <property type="protein sequence ID" value="BAD10806.1"/>
    <property type="molecule type" value="Genomic_DNA"/>
</dbReference>
<dbReference type="PaxDb" id="39947-Q6YX29"/>
<dbReference type="EMBL" id="AP006617">
    <property type="protein sequence ID" value="BAD10810.1"/>
    <property type="molecule type" value="Genomic_DNA"/>
</dbReference>
<evidence type="ECO:0000313" key="4">
    <source>
        <dbReference type="EMBL" id="BAT03617.1"/>
    </source>
</evidence>
<proteinExistence type="predicted"/>
<protein>
    <submittedName>
        <fullName evidence="4">Os08g0122900 protein</fullName>
    </submittedName>
    <submittedName>
        <fullName evidence="5">Os08g0123101 protein</fullName>
    </submittedName>
</protein>
<reference evidence="5" key="5">
    <citation type="submission" date="2015-10" db="EMBL/GenBank/DDBJ databases">
        <authorList>
            <person name="Sakai H."/>
            <person name="Kawahara Y."/>
            <person name="Matsumoto T."/>
            <person name="Buell C.R."/>
            <person name="Itoh T."/>
        </authorList>
    </citation>
    <scope>NUCLEOTIDE SEQUENCE</scope>
</reference>
<keyword evidence="6" id="KW-1185">Reference proteome</keyword>
<keyword evidence="1" id="KW-0732">Signal</keyword>
<evidence type="ECO:0000256" key="1">
    <source>
        <dbReference type="SAM" id="SignalP"/>
    </source>
</evidence>
<dbReference type="HOGENOM" id="CLU_2472623_0_0_1"/>
<evidence type="ECO:0000313" key="2">
    <source>
        <dbReference type="EMBL" id="BAD10806.1"/>
    </source>
</evidence>
<reference evidence="6" key="2">
    <citation type="journal article" date="2005" name="Nature">
        <title>The map-based sequence of the rice genome.</title>
        <authorList>
            <consortium name="International rice genome sequencing project (IRGSP)"/>
            <person name="Matsumoto T."/>
            <person name="Wu J."/>
            <person name="Kanamori H."/>
            <person name="Katayose Y."/>
            <person name="Fujisawa M."/>
            <person name="Namiki N."/>
            <person name="Mizuno H."/>
            <person name="Yamamoto K."/>
            <person name="Antonio B.A."/>
            <person name="Baba T."/>
            <person name="Sakata K."/>
            <person name="Nagamura Y."/>
            <person name="Aoki H."/>
            <person name="Arikawa K."/>
            <person name="Arita K."/>
            <person name="Bito T."/>
            <person name="Chiden Y."/>
            <person name="Fujitsuka N."/>
            <person name="Fukunaka R."/>
            <person name="Hamada M."/>
            <person name="Harada C."/>
            <person name="Hayashi A."/>
            <person name="Hijishita S."/>
            <person name="Honda M."/>
            <person name="Hosokawa S."/>
            <person name="Ichikawa Y."/>
            <person name="Idonuma A."/>
            <person name="Iijima M."/>
            <person name="Ikeda M."/>
            <person name="Ikeno M."/>
            <person name="Ito K."/>
            <person name="Ito S."/>
            <person name="Ito T."/>
            <person name="Ito Y."/>
            <person name="Ito Y."/>
            <person name="Iwabuchi A."/>
            <person name="Kamiya K."/>
            <person name="Karasawa W."/>
            <person name="Kurita K."/>
            <person name="Katagiri S."/>
            <person name="Kikuta A."/>
            <person name="Kobayashi H."/>
            <person name="Kobayashi N."/>
            <person name="Machita K."/>
            <person name="Maehara T."/>
            <person name="Masukawa M."/>
            <person name="Mizubayashi T."/>
            <person name="Mukai Y."/>
            <person name="Nagasaki H."/>
            <person name="Nagata Y."/>
            <person name="Naito S."/>
            <person name="Nakashima M."/>
            <person name="Nakama Y."/>
            <person name="Nakamichi Y."/>
            <person name="Nakamura M."/>
            <person name="Meguro A."/>
            <person name="Negishi M."/>
            <person name="Ohta I."/>
            <person name="Ohta T."/>
            <person name="Okamoto M."/>
            <person name="Ono N."/>
            <person name="Saji S."/>
            <person name="Sakaguchi M."/>
            <person name="Sakai K."/>
            <person name="Shibata M."/>
            <person name="Shimokawa T."/>
            <person name="Song J."/>
            <person name="Takazaki Y."/>
            <person name="Terasawa K."/>
            <person name="Tsugane M."/>
            <person name="Tsuji K."/>
            <person name="Ueda S."/>
            <person name="Waki K."/>
            <person name="Yamagata H."/>
            <person name="Yamamoto M."/>
            <person name="Yamamoto S."/>
            <person name="Yamane H."/>
            <person name="Yoshiki S."/>
            <person name="Yoshihara R."/>
            <person name="Yukawa K."/>
            <person name="Zhong H."/>
            <person name="Yano M."/>
            <person name="Yuan Q."/>
            <person name="Ouyang S."/>
            <person name="Liu J."/>
            <person name="Jones K.M."/>
            <person name="Gansberger K."/>
            <person name="Moffat K."/>
            <person name="Hill J."/>
            <person name="Bera J."/>
            <person name="Fadrosh D."/>
            <person name="Jin S."/>
            <person name="Johri S."/>
            <person name="Kim M."/>
            <person name="Overton L."/>
            <person name="Reardon M."/>
            <person name="Tsitrin T."/>
            <person name="Vuong H."/>
            <person name="Weaver B."/>
            <person name="Ciecko A."/>
            <person name="Tallon L."/>
            <person name="Jackson J."/>
            <person name="Pai G."/>
            <person name="Aken S.V."/>
            <person name="Utterback T."/>
            <person name="Reidmuller S."/>
            <person name="Feldblyum T."/>
            <person name="Hsiao J."/>
            <person name="Zismann V."/>
            <person name="Iobst S."/>
            <person name="de Vazeille A.R."/>
            <person name="Buell C.R."/>
            <person name="Ying K."/>
            <person name="Li Y."/>
            <person name="Lu T."/>
            <person name="Huang Y."/>
            <person name="Zhao Q."/>
            <person name="Feng Q."/>
            <person name="Zhang L."/>
            <person name="Zhu J."/>
            <person name="Weng Q."/>
            <person name="Mu J."/>
            <person name="Lu Y."/>
            <person name="Fan D."/>
            <person name="Liu Y."/>
            <person name="Guan J."/>
            <person name="Zhang Y."/>
            <person name="Yu S."/>
            <person name="Liu X."/>
            <person name="Zhang Y."/>
            <person name="Hong G."/>
            <person name="Han B."/>
            <person name="Choisne N."/>
            <person name="Demange N."/>
            <person name="Orjeda G."/>
            <person name="Samain S."/>
            <person name="Cattolico L."/>
            <person name="Pelletier E."/>
            <person name="Couloux A."/>
            <person name="Segurens B."/>
            <person name="Wincker P."/>
            <person name="D'Hont A."/>
            <person name="Scarpelli C."/>
            <person name="Weissenbach J."/>
            <person name="Salanoubat M."/>
            <person name="Quetier F."/>
            <person name="Yu Y."/>
            <person name="Kim H.R."/>
            <person name="Rambo T."/>
            <person name="Currie J."/>
            <person name="Collura K."/>
            <person name="Luo M."/>
            <person name="Yang T."/>
            <person name="Ammiraju J.S.S."/>
            <person name="Engler F."/>
            <person name="Soderlund C."/>
            <person name="Wing R.A."/>
            <person name="Palmer L.E."/>
            <person name="de la Bastide M."/>
            <person name="Spiegel L."/>
            <person name="Nascimento L."/>
            <person name="Zutavern T."/>
            <person name="O'Shaughnessy A."/>
            <person name="Dike S."/>
            <person name="Dedhia N."/>
            <person name="Preston R."/>
            <person name="Balija V."/>
            <person name="McCombie W.R."/>
            <person name="Chow T."/>
            <person name="Chen H."/>
            <person name="Chung M."/>
            <person name="Chen C."/>
            <person name="Shaw J."/>
            <person name="Wu H."/>
            <person name="Hsiao K."/>
            <person name="Chao Y."/>
            <person name="Chu M."/>
            <person name="Cheng C."/>
            <person name="Hour A."/>
            <person name="Lee P."/>
            <person name="Lin S."/>
            <person name="Lin Y."/>
            <person name="Liou J."/>
            <person name="Liu S."/>
            <person name="Hsing Y."/>
            <person name="Raghuvanshi S."/>
            <person name="Mohanty A."/>
            <person name="Bharti A.K."/>
            <person name="Gaur A."/>
            <person name="Gupta V."/>
            <person name="Kumar D."/>
            <person name="Ravi V."/>
            <person name="Vij S."/>
            <person name="Kapur A."/>
            <person name="Khurana P."/>
            <person name="Khurana P."/>
            <person name="Khurana J.P."/>
            <person name="Tyagi A.K."/>
            <person name="Gaikwad K."/>
            <person name="Singh A."/>
            <person name="Dalal V."/>
            <person name="Srivastava S."/>
            <person name="Dixit A."/>
            <person name="Pal A.K."/>
            <person name="Ghazi I.A."/>
            <person name="Yadav M."/>
            <person name="Pandit A."/>
            <person name="Bhargava A."/>
            <person name="Sureshbabu K."/>
            <person name="Batra K."/>
            <person name="Sharma T.R."/>
            <person name="Mohapatra T."/>
            <person name="Singh N.K."/>
            <person name="Messing J."/>
            <person name="Nelson A.B."/>
            <person name="Fuks G."/>
            <person name="Kavchok S."/>
            <person name="Keizer G."/>
            <person name="Linton E."/>
            <person name="Llaca V."/>
            <person name="Song R."/>
            <person name="Tanyolac B."/>
            <person name="Young S."/>
            <person name="Ho-Il K."/>
            <person name="Hahn J.H."/>
            <person name="Sangsakoo G."/>
            <person name="Vanavichit A."/>
            <person name="de Mattos Luiz.A.T."/>
            <person name="Zimmer P.D."/>
            <person name="Malone G."/>
            <person name="Dellagostin O."/>
            <person name="de Oliveira A.C."/>
            <person name="Bevan M."/>
            <person name="Bancroft I."/>
            <person name="Minx P."/>
            <person name="Cordum H."/>
            <person name="Wilson R."/>
            <person name="Cheng Z."/>
            <person name="Jin W."/>
            <person name="Jiang J."/>
            <person name="Leong S.A."/>
            <person name="Iwama H."/>
            <person name="Gojobori T."/>
            <person name="Itoh T."/>
            <person name="Niimura Y."/>
            <person name="Fujii Y."/>
            <person name="Habara T."/>
            <person name="Sakai H."/>
            <person name="Sato Y."/>
            <person name="Wilson G."/>
            <person name="Kumar K."/>
            <person name="McCouch S."/>
            <person name="Juretic N."/>
            <person name="Hoen D."/>
            <person name="Wright S."/>
            <person name="Bruskiewich R."/>
            <person name="Bureau T."/>
            <person name="Miyao A."/>
            <person name="Hirochika H."/>
            <person name="Nishikawa T."/>
            <person name="Kadowaki K."/>
            <person name="Sugiura M."/>
            <person name="Burr B."/>
            <person name="Sasaki T."/>
        </authorList>
    </citation>
    <scope>NUCLEOTIDE SEQUENCE [LARGE SCALE GENOMIC DNA]</scope>
    <source>
        <strain evidence="6">cv. Nipponbare</strain>
    </source>
</reference>
<evidence type="ECO:0000313" key="3">
    <source>
        <dbReference type="EMBL" id="BAD10810.1"/>
    </source>
</evidence>
<dbReference type="Gramene" id="Os08t0122900-01">
    <property type="protein sequence ID" value="Os08t0122900-01"/>
    <property type="gene ID" value="Os08g0122900"/>
</dbReference>
<reference evidence="5" key="3">
    <citation type="journal article" date="2013" name="Plant Cell Physiol.">
        <title>Rice Annotation Project Database (RAP-DB): an integrative and interactive database for rice genomics.</title>
        <authorList>
            <person name="Sakai H."/>
            <person name="Lee S.S."/>
            <person name="Tanaka T."/>
            <person name="Numa H."/>
            <person name="Kim J."/>
            <person name="Kawahara Y."/>
            <person name="Wakimoto H."/>
            <person name="Yang C.C."/>
            <person name="Iwamoto M."/>
            <person name="Abe T."/>
            <person name="Yamada Y."/>
            <person name="Muto A."/>
            <person name="Inokuchi H."/>
            <person name="Ikemura T."/>
            <person name="Matsumoto T."/>
            <person name="Sasaki T."/>
            <person name="Itoh T."/>
        </authorList>
    </citation>
    <scope>NUCLEOTIDE SEQUENCE</scope>
</reference>
<gene>
    <name evidence="3" type="primary">OSJNBa0091F23.38</name>
    <name evidence="2" type="synonym">OSJNBa0091F23.30</name>
    <name evidence="4" type="ordered locus">Os08g0122900</name>
    <name evidence="5" type="ordered locus">Os08g0123101</name>
    <name evidence="4" type="ORF">OSNPB_080122900</name>
    <name evidence="5" type="ORF">OSNPB_080123101</name>
</gene>
<accession>Q6YX29</accession>
<dbReference type="Gramene" id="Os08t0123101-01">
    <property type="protein sequence ID" value="Os08t0123101-01"/>
    <property type="gene ID" value="Os08g0123101"/>
</dbReference>
<dbReference type="EMBL" id="AP014964">
    <property type="protein sequence ID" value="BAT03617.1"/>
    <property type="molecule type" value="Genomic_DNA"/>
</dbReference>
<sequence>MTKIAGVLILVLVICPTITSATETRGGRDDDLSDDKIWTSLIAFHYPGLVVPPICIEDIAKKCGWNNLTPACVMEEMDSCH</sequence>
<organism evidence="5 6">
    <name type="scientific">Oryza sativa subsp. japonica</name>
    <name type="common">Rice</name>
    <dbReference type="NCBI Taxonomy" id="39947"/>
    <lineage>
        <taxon>Eukaryota</taxon>
        <taxon>Viridiplantae</taxon>
        <taxon>Streptophyta</taxon>
        <taxon>Embryophyta</taxon>
        <taxon>Tracheophyta</taxon>
        <taxon>Spermatophyta</taxon>
        <taxon>Magnoliopsida</taxon>
        <taxon>Liliopsida</taxon>
        <taxon>Poales</taxon>
        <taxon>Poaceae</taxon>
        <taxon>BOP clade</taxon>
        <taxon>Oryzoideae</taxon>
        <taxon>Oryzeae</taxon>
        <taxon>Oryzinae</taxon>
        <taxon>Oryza</taxon>
        <taxon>Oryza sativa</taxon>
    </lineage>
</organism>
<dbReference type="Proteomes" id="UP000059680">
    <property type="component" value="Chromosome 8"/>
</dbReference>
<feature type="chain" id="PRO_5013533747" evidence="1">
    <location>
        <begin position="22"/>
        <end position="81"/>
    </location>
</feature>
<accession>A0A0N7KP73</accession>
<dbReference type="AlphaFoldDB" id="Q6YX29"/>
<reference evidence="5 6" key="4">
    <citation type="journal article" date="2013" name="Rice">
        <title>Improvement of the Oryza sativa Nipponbare reference genome using next generation sequence and optical map data.</title>
        <authorList>
            <person name="Kawahara Y."/>
            <person name="de la Bastide M."/>
            <person name="Hamilton J.P."/>
            <person name="Kanamori H."/>
            <person name="McCombie W.R."/>
            <person name="Ouyang S."/>
            <person name="Schwartz D.C."/>
            <person name="Tanaka T."/>
            <person name="Wu J."/>
            <person name="Zhou S."/>
            <person name="Childs K.L."/>
            <person name="Davidson R.M."/>
            <person name="Lin H."/>
            <person name="Quesada-Ocampo L."/>
            <person name="Vaillancourt B."/>
            <person name="Sakai H."/>
            <person name="Lee S.S."/>
            <person name="Kim J."/>
            <person name="Numa H."/>
            <person name="Itoh T."/>
            <person name="Buell C.R."/>
            <person name="Matsumoto T."/>
        </authorList>
    </citation>
    <scope>NUCLEOTIDE SEQUENCE [LARGE SCALE GENOMIC DNA]</scope>
    <source>
        <strain evidence="6">cv. Nipponbare</strain>
    </source>
</reference>